<evidence type="ECO:0000313" key="9">
    <source>
        <dbReference type="Proteomes" id="UP000183670"/>
    </source>
</evidence>
<dbReference type="EMBL" id="VWKB01000035">
    <property type="protein sequence ID" value="KAA4091883.1"/>
    <property type="molecule type" value="Genomic_DNA"/>
</dbReference>
<dbReference type="EMBL" id="VWFP01000032">
    <property type="protein sequence ID" value="KAA4621047.1"/>
    <property type="molecule type" value="Genomic_DNA"/>
</dbReference>
<dbReference type="EMBL" id="FMYE01000026">
    <property type="protein sequence ID" value="SDB77689.1"/>
    <property type="molecule type" value="Genomic_DNA"/>
</dbReference>
<evidence type="ECO:0000313" key="1">
    <source>
        <dbReference type="EMBL" id="KAA3925357.1"/>
    </source>
</evidence>
<evidence type="ECO:0000313" key="2">
    <source>
        <dbReference type="EMBL" id="KAA3953331.1"/>
    </source>
</evidence>
<dbReference type="SUPFAM" id="SSF141694">
    <property type="entry name" value="AF2212/PG0164-like"/>
    <property type="match status" value="1"/>
</dbReference>
<organism evidence="6 9">
    <name type="scientific">Bacteroides ovatus</name>
    <dbReference type="NCBI Taxonomy" id="28116"/>
    <lineage>
        <taxon>Bacteria</taxon>
        <taxon>Pseudomonadati</taxon>
        <taxon>Bacteroidota</taxon>
        <taxon>Bacteroidia</taxon>
        <taxon>Bacteroidales</taxon>
        <taxon>Bacteroidaceae</taxon>
        <taxon>Bacteroides</taxon>
    </lineage>
</organism>
<dbReference type="Proteomes" id="UP000181870">
    <property type="component" value="Unassembled WGS sequence"/>
</dbReference>
<keyword evidence="14" id="KW-1185">Reference proteome</keyword>
<dbReference type="InterPro" id="IPR037079">
    <property type="entry name" value="AF2212/PG0164-like_sf"/>
</dbReference>
<sequence>MKYEFTAKVWNYSSTVGTGGWHIACLPKEMSKEIRENLGFLEEGWGRLKMTAKTGNTQWETAIWFDTKLDTYLLPLKAEIRKKEKITTDKEIEIMIWI</sequence>
<reference evidence="10 11" key="2">
    <citation type="journal article" date="2019" name="Nat. Med.">
        <title>A library of human gut bacterial isolates paired with longitudinal multiomics data enables mechanistic microbiome research.</title>
        <authorList>
            <person name="Poyet M."/>
            <person name="Groussin M."/>
            <person name="Gibbons S.M."/>
            <person name="Avila-Pacheco J."/>
            <person name="Jiang X."/>
            <person name="Kearney S.M."/>
            <person name="Perrotta A.R."/>
            <person name="Berdy B."/>
            <person name="Zhao S."/>
            <person name="Lieberman T.D."/>
            <person name="Swanson P.K."/>
            <person name="Smith M."/>
            <person name="Roesemann S."/>
            <person name="Alexander J.E."/>
            <person name="Rich S.A."/>
            <person name="Livny J."/>
            <person name="Vlamakis H."/>
            <person name="Clish C."/>
            <person name="Bullock K."/>
            <person name="Deik A."/>
            <person name="Scott J."/>
            <person name="Pierce K.A."/>
            <person name="Xavier R.J."/>
            <person name="Alm E.J."/>
        </authorList>
    </citation>
    <scope>NUCLEOTIDE SEQUENCE [LARGE SCALE GENOMIC DNA]</scope>
    <source>
        <strain evidence="3 14">BIOML-A134</strain>
        <strain evidence="4 13">BIOML-A15</strain>
        <strain evidence="1 11">BIOML-A160</strain>
        <strain evidence="2 10">BIOML-A163</strain>
        <strain evidence="5 12">BIOML-A2</strain>
    </source>
</reference>
<protein>
    <submittedName>
        <fullName evidence="1">DUF1905 domain-containing protein</fullName>
    </submittedName>
</protein>
<evidence type="ECO:0000313" key="11">
    <source>
        <dbReference type="Proteomes" id="UP000365824"/>
    </source>
</evidence>
<dbReference type="Proteomes" id="UP000473905">
    <property type="component" value="Unassembled WGS sequence"/>
</dbReference>
<dbReference type="Proteomes" id="UP000183670">
    <property type="component" value="Unassembled WGS sequence"/>
</dbReference>
<dbReference type="Gene3D" id="2.40.30.100">
    <property type="entry name" value="AF2212/PG0164-like"/>
    <property type="match status" value="1"/>
</dbReference>
<dbReference type="InterPro" id="IPR015018">
    <property type="entry name" value="DUF1905"/>
</dbReference>
<evidence type="ECO:0000313" key="8">
    <source>
        <dbReference type="Proteomes" id="UP000181870"/>
    </source>
</evidence>
<dbReference type="Pfam" id="PF08922">
    <property type="entry name" value="DUF1905"/>
    <property type="match status" value="1"/>
</dbReference>
<evidence type="ECO:0000313" key="6">
    <source>
        <dbReference type="EMBL" id="SDB77689.1"/>
    </source>
</evidence>
<dbReference type="RefSeq" id="WP_008774556.1">
    <property type="nucleotide sequence ID" value="NZ_CP103100.1"/>
</dbReference>
<gene>
    <name evidence="5" type="ORF">F3B53_15285</name>
    <name evidence="4" type="ORF">F3B90_22680</name>
    <name evidence="3" type="ORF">F3D66_22340</name>
    <name evidence="2" type="ORF">F3D71_06230</name>
    <name evidence="1" type="ORF">F3F25_20020</name>
    <name evidence="6" type="ORF">SAMN05192581_102621</name>
    <name evidence="7" type="ORF">SAMN05192582_100830</name>
</gene>
<proteinExistence type="predicted"/>
<dbReference type="Proteomes" id="UP000365824">
    <property type="component" value="Unassembled WGS sequence"/>
</dbReference>
<dbReference type="Proteomes" id="UP000375690">
    <property type="component" value="Unassembled WGS sequence"/>
</dbReference>
<dbReference type="EMBL" id="VWFC01000018">
    <property type="protein sequence ID" value="KAB1325128.1"/>
    <property type="molecule type" value="Genomic_DNA"/>
</dbReference>
<dbReference type="AlphaFoldDB" id="A0A1G6G719"/>
<reference evidence="8 9" key="1">
    <citation type="submission" date="2016-10" db="EMBL/GenBank/DDBJ databases">
        <authorList>
            <person name="de Groot N.N."/>
        </authorList>
    </citation>
    <scope>NUCLEOTIDE SEQUENCE [LARGE SCALE GENOMIC DNA]</scope>
    <source>
        <strain evidence="6 9">NLAE-zl-C500</strain>
        <strain evidence="7 8">NLAE-zl-C57</strain>
    </source>
</reference>
<evidence type="ECO:0000313" key="4">
    <source>
        <dbReference type="EMBL" id="KAA4621047.1"/>
    </source>
</evidence>
<accession>A0A1G6G719</accession>
<evidence type="ECO:0000313" key="10">
    <source>
        <dbReference type="Proteomes" id="UP000323717"/>
    </source>
</evidence>
<dbReference type="EMBL" id="VWLB01000037">
    <property type="protein sequence ID" value="KAA3925357.1"/>
    <property type="molecule type" value="Genomic_DNA"/>
</dbReference>
<dbReference type="EMBL" id="VWLE01000055">
    <property type="protein sequence ID" value="KAA3953331.1"/>
    <property type="molecule type" value="Genomic_DNA"/>
</dbReference>
<evidence type="ECO:0000313" key="14">
    <source>
        <dbReference type="Proteomes" id="UP000473905"/>
    </source>
</evidence>
<name>A0A1G6G719_BACOV</name>
<evidence type="ECO:0000313" key="3">
    <source>
        <dbReference type="EMBL" id="KAA4091883.1"/>
    </source>
</evidence>
<dbReference type="Proteomes" id="UP000424805">
    <property type="component" value="Unassembled WGS sequence"/>
</dbReference>
<evidence type="ECO:0000313" key="5">
    <source>
        <dbReference type="EMBL" id="KAB1325128.1"/>
    </source>
</evidence>
<evidence type="ECO:0000313" key="7">
    <source>
        <dbReference type="EMBL" id="SDH56518.1"/>
    </source>
</evidence>
<dbReference type="Proteomes" id="UP000323717">
    <property type="component" value="Unassembled WGS sequence"/>
</dbReference>
<evidence type="ECO:0000313" key="12">
    <source>
        <dbReference type="Proteomes" id="UP000375690"/>
    </source>
</evidence>
<dbReference type="EMBL" id="FNDO01000008">
    <property type="protein sequence ID" value="SDH56518.1"/>
    <property type="molecule type" value="Genomic_DNA"/>
</dbReference>
<evidence type="ECO:0000313" key="13">
    <source>
        <dbReference type="Proteomes" id="UP000424805"/>
    </source>
</evidence>